<sequence>MSSNPEDLKLLTLAKATMARSNSNSAAALRDNTGRTYVAIPVKSGALQVDALLAVLVVAKASSINGIEAIVICGEKPAQTSISVINGEDSTANIYFASDKDELLSL</sequence>
<dbReference type="AlphaFoldDB" id="A0A6J6PU32"/>
<organism evidence="1">
    <name type="scientific">freshwater metagenome</name>
    <dbReference type="NCBI Taxonomy" id="449393"/>
    <lineage>
        <taxon>unclassified sequences</taxon>
        <taxon>metagenomes</taxon>
        <taxon>ecological metagenomes</taxon>
    </lineage>
</organism>
<dbReference type="EMBL" id="CAEZXV010000052">
    <property type="protein sequence ID" value="CAB4702036.1"/>
    <property type="molecule type" value="Genomic_DNA"/>
</dbReference>
<evidence type="ECO:0000313" key="1">
    <source>
        <dbReference type="EMBL" id="CAB4702036.1"/>
    </source>
</evidence>
<name>A0A6J6PU32_9ZZZZ</name>
<proteinExistence type="predicted"/>
<gene>
    <name evidence="1" type="ORF">UFOPK2598_00642</name>
</gene>
<accession>A0A6J6PU32</accession>
<protein>
    <submittedName>
        <fullName evidence="1">Unannotated protein</fullName>
    </submittedName>
</protein>
<reference evidence="1" key="1">
    <citation type="submission" date="2020-05" db="EMBL/GenBank/DDBJ databases">
        <authorList>
            <person name="Chiriac C."/>
            <person name="Salcher M."/>
            <person name="Ghai R."/>
            <person name="Kavagutti S V."/>
        </authorList>
    </citation>
    <scope>NUCLEOTIDE SEQUENCE</scope>
</reference>